<feature type="transmembrane region" description="Helical" evidence="1">
    <location>
        <begin position="41"/>
        <end position="62"/>
    </location>
</feature>
<accession>A0A3Q9BLZ5</accession>
<dbReference type="EMBL" id="CP034465">
    <property type="protein sequence ID" value="AZP05332.1"/>
    <property type="molecule type" value="Genomic_DNA"/>
</dbReference>
<keyword evidence="1" id="KW-0472">Membrane</keyword>
<feature type="transmembrane region" description="Helical" evidence="1">
    <location>
        <begin position="68"/>
        <end position="87"/>
    </location>
</feature>
<evidence type="ECO:0000313" key="3">
    <source>
        <dbReference type="Proteomes" id="UP000273326"/>
    </source>
</evidence>
<reference evidence="3" key="1">
    <citation type="submission" date="2018-12" db="EMBL/GenBank/DDBJ databases">
        <title>Complete genome sequencing of Jeotgalibaca sp. H21T32.</title>
        <authorList>
            <person name="Bae J.-W."/>
            <person name="Lee S.-Y."/>
        </authorList>
    </citation>
    <scope>NUCLEOTIDE SEQUENCE [LARGE SCALE GENOMIC DNA]</scope>
    <source>
        <strain evidence="3">H21T32</strain>
    </source>
</reference>
<dbReference type="RefSeq" id="WP_126111620.1">
    <property type="nucleotide sequence ID" value="NZ_CP034465.1"/>
</dbReference>
<sequence>MIDYKEFYFAGLFLLNILAFILMGIDKSRAKKRQFRIPEKMLLIVGSICGGIGGIAGMKIFRHKTKHFYFYGWYLAGLLAWGFIFYYRLH</sequence>
<dbReference type="InterPro" id="IPR010718">
    <property type="entry name" value="DUF1294"/>
</dbReference>
<keyword evidence="3" id="KW-1185">Reference proteome</keyword>
<keyword evidence="1" id="KW-0812">Transmembrane</keyword>
<evidence type="ECO:0000256" key="1">
    <source>
        <dbReference type="SAM" id="Phobius"/>
    </source>
</evidence>
<dbReference type="Proteomes" id="UP000273326">
    <property type="component" value="Chromosome"/>
</dbReference>
<gene>
    <name evidence="2" type="ORF">EJN90_12150</name>
</gene>
<feature type="transmembrane region" description="Helical" evidence="1">
    <location>
        <begin position="6"/>
        <end position="25"/>
    </location>
</feature>
<evidence type="ECO:0000313" key="2">
    <source>
        <dbReference type="EMBL" id="AZP05332.1"/>
    </source>
</evidence>
<dbReference type="OrthoDB" id="1698854at2"/>
<dbReference type="KEGG" id="jeh:EJN90_12150"/>
<keyword evidence="1" id="KW-1133">Transmembrane helix</keyword>
<organism evidence="2 3">
    <name type="scientific">Jeotgalibaca ciconiae</name>
    <dbReference type="NCBI Taxonomy" id="2496265"/>
    <lineage>
        <taxon>Bacteria</taxon>
        <taxon>Bacillati</taxon>
        <taxon>Bacillota</taxon>
        <taxon>Bacilli</taxon>
        <taxon>Lactobacillales</taxon>
        <taxon>Carnobacteriaceae</taxon>
        <taxon>Jeotgalibaca</taxon>
    </lineage>
</organism>
<proteinExistence type="predicted"/>
<dbReference type="Pfam" id="PF06961">
    <property type="entry name" value="DUF1294"/>
    <property type="match status" value="1"/>
</dbReference>
<protein>
    <submittedName>
        <fullName evidence="2">DUF1294 domain-containing protein</fullName>
    </submittedName>
</protein>
<name>A0A3Q9BLZ5_9LACT</name>
<dbReference type="AlphaFoldDB" id="A0A3Q9BLZ5"/>